<evidence type="ECO:0000313" key="4">
    <source>
        <dbReference type="Proteomes" id="UP000006039"/>
    </source>
</evidence>
<feature type="compositionally biased region" description="Basic and acidic residues" evidence="1">
    <location>
        <begin position="72"/>
        <end position="83"/>
    </location>
</feature>
<accession>J3PAC4</accession>
<name>J3PAC4_GAET3</name>
<sequence>MAMSCLGPVGSRAPGMAMFDQGVVLSGVHQGKQGYYPGISGTAADRYCNSGAPGPDPGVSYRSWEAPSSHPPRRERIDDGHESGWHNGVDGTMGIEGLGWHKHPPAHTVMEPQMASHGMRAAPKPNRLDDNGRRRLGGEAVLLHSDRRASNMMLGPLHGRLLVPIHGPDTGLASPTLLNAHSSRQPSQCIVCCRRRCPGLSGVLDGSGVTNLACVFLRSPRAASRGLTPRRVGTNPHQQLLAMESRLPRRMASFSRPSSHVLAWSEKNTTEMDREPKPKDPEATFPPRRQLPEDGGGTRRKFNTRQTKHSQKPPPLDRGYADAPLEKTRSSETVESYDMLDDDFVDELRQGWDDLGDRSALSRDEESARRASSQALLAREGFVVSTYSLAREFFMRLVGGGGVGVLAPRYGATSYSRRG</sequence>
<reference evidence="3" key="4">
    <citation type="journal article" date="2015" name="G3 (Bethesda)">
        <title>Genome sequences of three phytopathogenic species of the Magnaporthaceae family of fungi.</title>
        <authorList>
            <person name="Okagaki L.H."/>
            <person name="Nunes C.C."/>
            <person name="Sailsbery J."/>
            <person name="Clay B."/>
            <person name="Brown D."/>
            <person name="John T."/>
            <person name="Oh Y."/>
            <person name="Young N."/>
            <person name="Fitzgerald M."/>
            <person name="Haas B.J."/>
            <person name="Zeng Q."/>
            <person name="Young S."/>
            <person name="Adiconis X."/>
            <person name="Fan L."/>
            <person name="Levin J.Z."/>
            <person name="Mitchell T.K."/>
            <person name="Okubara P.A."/>
            <person name="Farman M.L."/>
            <person name="Kohn L.M."/>
            <person name="Birren B."/>
            <person name="Ma L.-J."/>
            <person name="Dean R.A."/>
        </authorList>
    </citation>
    <scope>NUCLEOTIDE SEQUENCE</scope>
    <source>
        <strain evidence="3">R3-111a-1</strain>
    </source>
</reference>
<feature type="region of interest" description="Disordered" evidence="1">
    <location>
        <begin position="47"/>
        <end position="83"/>
    </location>
</feature>
<dbReference type="eggNOG" id="ENOG502R0VC">
    <property type="taxonomic scope" value="Eukaryota"/>
</dbReference>
<dbReference type="AlphaFoldDB" id="J3PAC4"/>
<evidence type="ECO:0000313" key="2">
    <source>
        <dbReference type="EMBL" id="EJT71190.1"/>
    </source>
</evidence>
<dbReference type="RefSeq" id="XP_009226587.1">
    <property type="nucleotide sequence ID" value="XM_009228323.1"/>
</dbReference>
<protein>
    <submittedName>
        <fullName evidence="2 3">Uncharacterized protein</fullName>
    </submittedName>
</protein>
<reference evidence="2" key="2">
    <citation type="submission" date="2010-07" db="EMBL/GenBank/DDBJ databases">
        <authorList>
            <consortium name="The Broad Institute Genome Sequencing Platform"/>
            <consortium name="Broad Institute Genome Sequencing Center for Infectious Disease"/>
            <person name="Ma L.-J."/>
            <person name="Dead R."/>
            <person name="Young S."/>
            <person name="Zeng Q."/>
            <person name="Koehrsen M."/>
            <person name="Alvarado L."/>
            <person name="Berlin A."/>
            <person name="Chapman S.B."/>
            <person name="Chen Z."/>
            <person name="Freedman E."/>
            <person name="Gellesch M."/>
            <person name="Goldberg J."/>
            <person name="Griggs A."/>
            <person name="Gujja S."/>
            <person name="Heilman E.R."/>
            <person name="Heiman D."/>
            <person name="Hepburn T."/>
            <person name="Howarth C."/>
            <person name="Jen D."/>
            <person name="Larson L."/>
            <person name="Mehta T."/>
            <person name="Neiman D."/>
            <person name="Pearson M."/>
            <person name="Roberts A."/>
            <person name="Saif S."/>
            <person name="Shea T."/>
            <person name="Shenoy N."/>
            <person name="Sisk P."/>
            <person name="Stolte C."/>
            <person name="Sykes S."/>
            <person name="Walk T."/>
            <person name="White J."/>
            <person name="Yandava C."/>
            <person name="Haas B."/>
            <person name="Nusbaum C."/>
            <person name="Birren B."/>
        </authorList>
    </citation>
    <scope>NUCLEOTIDE SEQUENCE</scope>
    <source>
        <strain evidence="2">R3-111a-1</strain>
    </source>
</reference>
<dbReference type="VEuPathDB" id="FungiDB:GGTG_10450"/>
<dbReference type="HOGENOM" id="CLU_655596_0_0_1"/>
<dbReference type="OrthoDB" id="10559941at2759"/>
<dbReference type="EnsemblFungi" id="EJT71190">
    <property type="protein sequence ID" value="EJT71190"/>
    <property type="gene ID" value="GGTG_10450"/>
</dbReference>
<feature type="compositionally biased region" description="Basic residues" evidence="1">
    <location>
        <begin position="298"/>
        <end position="311"/>
    </location>
</feature>
<evidence type="ECO:0000313" key="3">
    <source>
        <dbReference type="EnsemblFungi" id="EJT71190"/>
    </source>
</evidence>
<dbReference type="EMBL" id="GL385400">
    <property type="protein sequence ID" value="EJT71190.1"/>
    <property type="molecule type" value="Genomic_DNA"/>
</dbReference>
<reference evidence="2" key="3">
    <citation type="submission" date="2010-09" db="EMBL/GenBank/DDBJ databases">
        <title>Annotation of Gaeumannomyces graminis var. tritici R3-111a-1.</title>
        <authorList>
            <consortium name="The Broad Institute Genome Sequencing Platform"/>
            <person name="Ma L.-J."/>
            <person name="Dead R."/>
            <person name="Young S.K."/>
            <person name="Zeng Q."/>
            <person name="Gargeya S."/>
            <person name="Fitzgerald M."/>
            <person name="Haas B."/>
            <person name="Abouelleil A."/>
            <person name="Alvarado L."/>
            <person name="Arachchi H.M."/>
            <person name="Berlin A."/>
            <person name="Brown A."/>
            <person name="Chapman S.B."/>
            <person name="Chen Z."/>
            <person name="Dunbar C."/>
            <person name="Freedman E."/>
            <person name="Gearin G."/>
            <person name="Gellesch M."/>
            <person name="Goldberg J."/>
            <person name="Griggs A."/>
            <person name="Gujja S."/>
            <person name="Heiman D."/>
            <person name="Howarth C."/>
            <person name="Larson L."/>
            <person name="Lui A."/>
            <person name="MacDonald P.J.P."/>
            <person name="Mehta T."/>
            <person name="Montmayeur A."/>
            <person name="Murphy C."/>
            <person name="Neiman D."/>
            <person name="Pearson M."/>
            <person name="Priest M."/>
            <person name="Roberts A."/>
            <person name="Saif S."/>
            <person name="Shea T."/>
            <person name="Shenoy N."/>
            <person name="Sisk P."/>
            <person name="Stolte C."/>
            <person name="Sykes S."/>
            <person name="Yandava C."/>
            <person name="Wortman J."/>
            <person name="Nusbaum C."/>
            <person name="Birren B."/>
        </authorList>
    </citation>
    <scope>NUCLEOTIDE SEQUENCE</scope>
    <source>
        <strain evidence="2">R3-111a-1</strain>
    </source>
</reference>
<reference evidence="4" key="1">
    <citation type="submission" date="2010-07" db="EMBL/GenBank/DDBJ databases">
        <title>The genome sequence of Gaeumannomyces graminis var. tritici strain R3-111a-1.</title>
        <authorList>
            <consortium name="The Broad Institute Genome Sequencing Platform"/>
            <person name="Ma L.-J."/>
            <person name="Dead R."/>
            <person name="Young S."/>
            <person name="Zeng Q."/>
            <person name="Koehrsen M."/>
            <person name="Alvarado L."/>
            <person name="Berlin A."/>
            <person name="Chapman S.B."/>
            <person name="Chen Z."/>
            <person name="Freedman E."/>
            <person name="Gellesch M."/>
            <person name="Goldberg J."/>
            <person name="Griggs A."/>
            <person name="Gujja S."/>
            <person name="Heilman E.R."/>
            <person name="Heiman D."/>
            <person name="Hepburn T."/>
            <person name="Howarth C."/>
            <person name="Jen D."/>
            <person name="Larson L."/>
            <person name="Mehta T."/>
            <person name="Neiman D."/>
            <person name="Pearson M."/>
            <person name="Roberts A."/>
            <person name="Saif S."/>
            <person name="Shea T."/>
            <person name="Shenoy N."/>
            <person name="Sisk P."/>
            <person name="Stolte C."/>
            <person name="Sykes S."/>
            <person name="Walk T."/>
            <person name="White J."/>
            <person name="Yandava C."/>
            <person name="Haas B."/>
            <person name="Nusbaum C."/>
            <person name="Birren B."/>
        </authorList>
    </citation>
    <scope>NUCLEOTIDE SEQUENCE [LARGE SCALE GENOMIC DNA]</scope>
    <source>
        <strain evidence="4">R3-111a-1</strain>
    </source>
</reference>
<feature type="region of interest" description="Disordered" evidence="1">
    <location>
        <begin position="252"/>
        <end position="333"/>
    </location>
</feature>
<gene>
    <name evidence="3" type="primary">20350908</name>
    <name evidence="2" type="ORF">GGTG_10450</name>
</gene>
<dbReference type="Proteomes" id="UP000006039">
    <property type="component" value="Unassembled WGS sequence"/>
</dbReference>
<dbReference type="GeneID" id="20350908"/>
<evidence type="ECO:0000256" key="1">
    <source>
        <dbReference type="SAM" id="MobiDB-lite"/>
    </source>
</evidence>
<proteinExistence type="predicted"/>
<keyword evidence="4" id="KW-1185">Reference proteome</keyword>
<organism evidence="2">
    <name type="scientific">Gaeumannomyces tritici (strain R3-111a-1)</name>
    <name type="common">Wheat and barley take-all root rot fungus</name>
    <name type="synonym">Gaeumannomyces graminis var. tritici</name>
    <dbReference type="NCBI Taxonomy" id="644352"/>
    <lineage>
        <taxon>Eukaryota</taxon>
        <taxon>Fungi</taxon>
        <taxon>Dikarya</taxon>
        <taxon>Ascomycota</taxon>
        <taxon>Pezizomycotina</taxon>
        <taxon>Sordariomycetes</taxon>
        <taxon>Sordariomycetidae</taxon>
        <taxon>Magnaporthales</taxon>
        <taxon>Magnaporthaceae</taxon>
        <taxon>Gaeumannomyces</taxon>
    </lineage>
</organism>
<reference evidence="3" key="5">
    <citation type="submission" date="2018-04" db="UniProtKB">
        <authorList>
            <consortium name="EnsemblFungi"/>
        </authorList>
    </citation>
    <scope>IDENTIFICATION</scope>
    <source>
        <strain evidence="3">R3-111a-1</strain>
    </source>
</reference>
<feature type="compositionally biased region" description="Basic and acidic residues" evidence="1">
    <location>
        <begin position="268"/>
        <end position="282"/>
    </location>
</feature>